<proteinExistence type="predicted"/>
<dbReference type="InterPro" id="IPR023577">
    <property type="entry name" value="CYTH_domain"/>
</dbReference>
<accession>A0ABS7WUV0</accession>
<dbReference type="CDD" id="cd07756">
    <property type="entry name" value="CYTH-like_Pase_CHAD"/>
    <property type="match status" value="1"/>
</dbReference>
<dbReference type="RefSeq" id="WP_224420104.1">
    <property type="nucleotide sequence ID" value="NZ_JAGXFD010000001.1"/>
</dbReference>
<name>A0ABS7WUV0_9GAMM</name>
<sequence length="297" mass="31713">MPQEIELKLALGAGAAEALPAHPRLAGIAPVREHLANTYYDTPAGDLERARVALRIRRTPDRWLQTLKTAGQGSGGLSTRGEWEWEIPGPALDLEGLAALEPMQALGEPVLASLSPGFTTDFERLSWWLEGPEATIEVALDNGEVRAGERRAPIEELELELELKGGDPAAGAPAALWRLAEDIADTLALRPANTSKAARGAALRDGRWPLEDAPLPSEAAARFDRAITALDALADSGDARFLGMARAALQSLADDTTLPADPRDSARELASALDATPWLTPAFGRRSLALLAALHRR</sequence>
<gene>
    <name evidence="2" type="ORF">KGQ91_01595</name>
</gene>
<reference evidence="2 3" key="1">
    <citation type="submission" date="2021-05" db="EMBL/GenBank/DDBJ databases">
        <title>Petroleum and Energy Research Collection (APPE): ex situ preservation of microbial diversity associated with the oil industry and exploitation of its biotechnological potential.</title>
        <authorList>
            <person name="Paixao C.T.M."/>
            <person name="Gomes M.B."/>
            <person name="Oliveira V.M."/>
        </authorList>
    </citation>
    <scope>NUCLEOTIDE SEQUENCE [LARGE SCALE GENOMIC DNA]</scope>
    <source>
        <strain evidence="2 3">LIT2</strain>
    </source>
</reference>
<organism evidence="2 3">
    <name type="scientific">Modicisalibacter tunisiensis</name>
    <dbReference type="NCBI Taxonomy" id="390637"/>
    <lineage>
        <taxon>Bacteria</taxon>
        <taxon>Pseudomonadati</taxon>
        <taxon>Pseudomonadota</taxon>
        <taxon>Gammaproteobacteria</taxon>
        <taxon>Oceanospirillales</taxon>
        <taxon>Halomonadaceae</taxon>
        <taxon>Modicisalibacter</taxon>
    </lineage>
</organism>
<evidence type="ECO:0000313" key="3">
    <source>
        <dbReference type="Proteomes" id="UP001319883"/>
    </source>
</evidence>
<evidence type="ECO:0000259" key="1">
    <source>
        <dbReference type="PROSITE" id="PS51707"/>
    </source>
</evidence>
<comment type="caution">
    <text evidence="2">The sequence shown here is derived from an EMBL/GenBank/DDBJ whole genome shotgun (WGS) entry which is preliminary data.</text>
</comment>
<protein>
    <submittedName>
        <fullName evidence="2">CYTH domain-containing protein</fullName>
    </submittedName>
</protein>
<dbReference type="PANTHER" id="PTHR39569:SF1">
    <property type="entry name" value="INORGANIC TRIPHOSPHATASE"/>
    <property type="match status" value="1"/>
</dbReference>
<dbReference type="SMART" id="SM01118">
    <property type="entry name" value="CYTH"/>
    <property type="match status" value="1"/>
</dbReference>
<dbReference type="InterPro" id="IPR033469">
    <property type="entry name" value="CYTH-like_dom_sf"/>
</dbReference>
<keyword evidence="3" id="KW-1185">Reference proteome</keyword>
<dbReference type="PANTHER" id="PTHR39569">
    <property type="entry name" value="INORGANIC TRIPHOSPHATASE"/>
    <property type="match status" value="1"/>
</dbReference>
<feature type="domain" description="CYTH" evidence="1">
    <location>
        <begin position="2"/>
        <end position="207"/>
    </location>
</feature>
<evidence type="ECO:0000313" key="2">
    <source>
        <dbReference type="EMBL" id="MBZ9566388.1"/>
    </source>
</evidence>
<dbReference type="Proteomes" id="UP001319883">
    <property type="component" value="Unassembled WGS sequence"/>
</dbReference>
<dbReference type="Gene3D" id="2.40.320.10">
    <property type="entry name" value="Hypothetical Protein Pfu-838710-001"/>
    <property type="match status" value="1"/>
</dbReference>
<dbReference type="InterPro" id="IPR039013">
    <property type="entry name" value="YgiF"/>
</dbReference>
<dbReference type="SUPFAM" id="SSF55154">
    <property type="entry name" value="CYTH-like phosphatases"/>
    <property type="match status" value="1"/>
</dbReference>
<dbReference type="PROSITE" id="PS51707">
    <property type="entry name" value="CYTH"/>
    <property type="match status" value="1"/>
</dbReference>
<dbReference type="Pfam" id="PF01928">
    <property type="entry name" value="CYTH"/>
    <property type="match status" value="1"/>
</dbReference>
<dbReference type="EMBL" id="JAGXFD010000001">
    <property type="protein sequence ID" value="MBZ9566388.1"/>
    <property type="molecule type" value="Genomic_DNA"/>
</dbReference>